<evidence type="ECO:0000313" key="4">
    <source>
        <dbReference type="Proteomes" id="UP000298652"/>
    </source>
</evidence>
<accession>A0A4V6D115</accession>
<dbReference type="Proteomes" id="UP000298652">
    <property type="component" value="Chromosome 9"/>
</dbReference>
<dbReference type="GO" id="GO:0003680">
    <property type="term" value="F:minor groove of adenine-thymine-rich DNA binding"/>
    <property type="evidence" value="ECO:0007669"/>
    <property type="project" value="InterPro"/>
</dbReference>
<dbReference type="InterPro" id="IPR014476">
    <property type="entry name" value="AHL15-29"/>
</dbReference>
<evidence type="ECO:0000259" key="2">
    <source>
        <dbReference type="PROSITE" id="PS51742"/>
    </source>
</evidence>
<feature type="compositionally biased region" description="Pro residues" evidence="1">
    <location>
        <begin position="152"/>
        <end position="161"/>
    </location>
</feature>
<proteinExistence type="predicted"/>
<dbReference type="Gene3D" id="3.30.1330.80">
    <property type="entry name" value="Hypothetical protein, similar to alpha- acetolactate decarboxylase, domain 2"/>
    <property type="match status" value="1"/>
</dbReference>
<evidence type="ECO:0000256" key="1">
    <source>
        <dbReference type="SAM" id="MobiDB-lite"/>
    </source>
</evidence>
<reference evidence="3" key="1">
    <citation type="submission" date="2019-03" db="EMBL/GenBank/DDBJ databases">
        <title>WGS assembly of Setaria viridis.</title>
        <authorList>
            <person name="Huang P."/>
            <person name="Jenkins J."/>
            <person name="Grimwood J."/>
            <person name="Barry K."/>
            <person name="Healey A."/>
            <person name="Mamidi S."/>
            <person name="Sreedasyam A."/>
            <person name="Shu S."/>
            <person name="Feldman M."/>
            <person name="Wu J."/>
            <person name="Yu Y."/>
            <person name="Chen C."/>
            <person name="Johnson J."/>
            <person name="Rokhsar D."/>
            <person name="Baxter I."/>
            <person name="Schmutz J."/>
            <person name="Brutnell T."/>
            <person name="Kellogg E."/>
        </authorList>
    </citation>
    <scope>NUCLEOTIDE SEQUENCE [LARGE SCALE GENOMIC DNA]</scope>
</reference>
<feature type="region of interest" description="Disordered" evidence="1">
    <location>
        <begin position="275"/>
        <end position="301"/>
    </location>
</feature>
<dbReference type="GO" id="GO:0005634">
    <property type="term" value="C:nucleus"/>
    <property type="evidence" value="ECO:0007669"/>
    <property type="project" value="TreeGrafter"/>
</dbReference>
<dbReference type="SUPFAM" id="SSF117856">
    <property type="entry name" value="AF0104/ALDC/Ptd012-like"/>
    <property type="match status" value="1"/>
</dbReference>
<gene>
    <name evidence="3" type="ORF">SEVIR_9G192400v2</name>
</gene>
<dbReference type="CDD" id="cd11378">
    <property type="entry name" value="DUF296"/>
    <property type="match status" value="1"/>
</dbReference>
<feature type="region of interest" description="Disordered" evidence="1">
    <location>
        <begin position="137"/>
        <end position="182"/>
    </location>
</feature>
<dbReference type="PROSITE" id="PS51742">
    <property type="entry name" value="PPC"/>
    <property type="match status" value="1"/>
</dbReference>
<dbReference type="InterPro" id="IPR005175">
    <property type="entry name" value="PPC_dom"/>
</dbReference>
<sequence length="301" mass="29790">MGAQTMSMTLLPAGGGGDGLFSRRGRPTTACFCSILSGTAAIGSWPAATTGTGGFTACTSVGPGKTGLAGLGLDPAVELSSLLQANSCRSRAGVPASHDALQAGLFWQRSCRHPSQPATARLSLSPRLLRLNRRPDLRAGPAASTSPAASASPPPPPPPASPAASTSLARPRGLRAGPHPLRPDPALAMLALAMAPAPAAVATGASLEGKQQGVLEVAPGTDVSACVAEYARRRGRGVCVLGASGAVADVVVRGAAAPLRGRFELLSVTGTVLPPPAPPEAGADGGVGDAGASTGRRPEFV</sequence>
<dbReference type="GO" id="GO:0010228">
    <property type="term" value="P:vegetative to reproductive phase transition of meristem"/>
    <property type="evidence" value="ECO:0007669"/>
    <property type="project" value="TreeGrafter"/>
</dbReference>
<dbReference type="PANTHER" id="PTHR31100:SF20">
    <property type="entry name" value="AT-HOOK MOTIF NUCLEAR-LOCALIZED PROTEIN"/>
    <property type="match status" value="1"/>
</dbReference>
<dbReference type="GO" id="GO:0003700">
    <property type="term" value="F:DNA-binding transcription factor activity"/>
    <property type="evidence" value="ECO:0007669"/>
    <property type="project" value="TreeGrafter"/>
</dbReference>
<dbReference type="AlphaFoldDB" id="A0A4V6D115"/>
<dbReference type="PANTHER" id="PTHR31100">
    <property type="entry name" value="AT-HOOK MOTIF NUCLEAR-LOCALIZED PROTEIN 15"/>
    <property type="match status" value="1"/>
</dbReference>
<dbReference type="Pfam" id="PF03479">
    <property type="entry name" value="PCC"/>
    <property type="match status" value="1"/>
</dbReference>
<dbReference type="EMBL" id="CM016560">
    <property type="protein sequence ID" value="TKV92915.1"/>
    <property type="molecule type" value="Genomic_DNA"/>
</dbReference>
<dbReference type="Gramene" id="TKV92915">
    <property type="protein sequence ID" value="TKV92915"/>
    <property type="gene ID" value="SEVIR_9G192400v2"/>
</dbReference>
<feature type="domain" description="PPC" evidence="2">
    <location>
        <begin position="204"/>
        <end position="301"/>
    </location>
</feature>
<evidence type="ECO:0000313" key="3">
    <source>
        <dbReference type="EMBL" id="TKV92915.1"/>
    </source>
</evidence>
<keyword evidence="4" id="KW-1185">Reference proteome</keyword>
<organism evidence="3 4">
    <name type="scientific">Setaria viridis</name>
    <name type="common">Green bristlegrass</name>
    <name type="synonym">Setaria italica subsp. viridis</name>
    <dbReference type="NCBI Taxonomy" id="4556"/>
    <lineage>
        <taxon>Eukaryota</taxon>
        <taxon>Viridiplantae</taxon>
        <taxon>Streptophyta</taxon>
        <taxon>Embryophyta</taxon>
        <taxon>Tracheophyta</taxon>
        <taxon>Spermatophyta</taxon>
        <taxon>Magnoliopsida</taxon>
        <taxon>Liliopsida</taxon>
        <taxon>Poales</taxon>
        <taxon>Poaceae</taxon>
        <taxon>PACMAD clade</taxon>
        <taxon>Panicoideae</taxon>
        <taxon>Panicodae</taxon>
        <taxon>Paniceae</taxon>
        <taxon>Cenchrinae</taxon>
        <taxon>Setaria</taxon>
    </lineage>
</organism>
<feature type="compositionally biased region" description="Low complexity" evidence="1">
    <location>
        <begin position="141"/>
        <end position="151"/>
    </location>
</feature>
<protein>
    <recommendedName>
        <fullName evidence="2">PPC domain-containing protein</fullName>
    </recommendedName>
</protein>
<name>A0A4V6D115_SETVI</name>